<dbReference type="RefSeq" id="WP_085771896.1">
    <property type="nucleotide sequence ID" value="NZ_AP027149.1"/>
</dbReference>
<dbReference type="Gene3D" id="3.20.20.70">
    <property type="entry name" value="Aldolase class I"/>
    <property type="match status" value="1"/>
</dbReference>
<dbReference type="EMBL" id="CP019948">
    <property type="protein sequence ID" value="ARN81779.1"/>
    <property type="molecule type" value="Genomic_DNA"/>
</dbReference>
<keyword evidence="6 13" id="KW-0949">S-adenosyl-L-methionine</keyword>
<evidence type="ECO:0000256" key="5">
    <source>
        <dbReference type="ARBA" id="ARBA00022679"/>
    </source>
</evidence>
<feature type="domain" description="Radical SAM core" evidence="15">
    <location>
        <begin position="45"/>
        <end position="271"/>
    </location>
</feature>
<feature type="binding site" evidence="13 14">
    <location>
        <position position="64"/>
    </location>
    <ligand>
        <name>[4Fe-4S] cluster</name>
        <dbReference type="ChEBI" id="CHEBI:49883"/>
        <note>4Fe-4S-S-AdoMet</note>
    </ligand>
</feature>
<dbReference type="PANTHER" id="PTHR22976:SF2">
    <property type="entry name" value="BIOTIN SYNTHASE, MITOCHONDRIAL"/>
    <property type="match status" value="1"/>
</dbReference>
<dbReference type="HAMAP" id="MF_01694">
    <property type="entry name" value="BioB"/>
    <property type="match status" value="1"/>
</dbReference>
<reference evidence="16 17" key="1">
    <citation type="submission" date="2017-02" db="EMBL/GenBank/DDBJ databases">
        <authorList>
            <person name="Peterson S.W."/>
        </authorList>
    </citation>
    <scope>NUCLEOTIDE SEQUENCE [LARGE SCALE GENOMIC DNA]</scope>
    <source>
        <strain evidence="16 17">S285</strain>
    </source>
</reference>
<gene>
    <name evidence="13" type="primary">bioB</name>
    <name evidence="16" type="ORF">B1812_12600</name>
</gene>
<dbReference type="GO" id="GO:0005506">
    <property type="term" value="F:iron ion binding"/>
    <property type="evidence" value="ECO:0007669"/>
    <property type="project" value="UniProtKB-UniRule"/>
</dbReference>
<organism evidence="16 17">
    <name type="scientific">Methylocystis bryophila</name>
    <dbReference type="NCBI Taxonomy" id="655015"/>
    <lineage>
        <taxon>Bacteria</taxon>
        <taxon>Pseudomonadati</taxon>
        <taxon>Pseudomonadota</taxon>
        <taxon>Alphaproteobacteria</taxon>
        <taxon>Hyphomicrobiales</taxon>
        <taxon>Methylocystaceae</taxon>
        <taxon>Methylocystis</taxon>
    </lineage>
</organism>
<dbReference type="InterPro" id="IPR013785">
    <property type="entry name" value="Aldolase_TIM"/>
</dbReference>
<feature type="binding site" evidence="13 14">
    <location>
        <position position="197"/>
    </location>
    <ligand>
        <name>[2Fe-2S] cluster</name>
        <dbReference type="ChEBI" id="CHEBI:190135"/>
    </ligand>
</feature>
<dbReference type="UniPathway" id="UPA00078">
    <property type="reaction ID" value="UER00162"/>
</dbReference>
<accession>A0A1W6MW96</accession>
<dbReference type="STRING" id="655015.B1812_12600"/>
<evidence type="ECO:0000256" key="1">
    <source>
        <dbReference type="ARBA" id="ARBA00004942"/>
    </source>
</evidence>
<dbReference type="KEGG" id="mbry:B1812_12600"/>
<dbReference type="SMART" id="SM00876">
    <property type="entry name" value="BATS"/>
    <property type="match status" value="1"/>
</dbReference>
<evidence type="ECO:0000256" key="3">
    <source>
        <dbReference type="ARBA" id="ARBA00012236"/>
    </source>
</evidence>
<evidence type="ECO:0000259" key="15">
    <source>
        <dbReference type="PROSITE" id="PS51918"/>
    </source>
</evidence>
<evidence type="ECO:0000256" key="10">
    <source>
        <dbReference type="ARBA" id="ARBA00023004"/>
    </source>
</evidence>
<feature type="binding site" evidence="13 14">
    <location>
        <position position="105"/>
    </location>
    <ligand>
        <name>[2Fe-2S] cluster</name>
        <dbReference type="ChEBI" id="CHEBI:190135"/>
    </ligand>
</feature>
<evidence type="ECO:0000256" key="4">
    <source>
        <dbReference type="ARBA" id="ARBA00022485"/>
    </source>
</evidence>
<dbReference type="GO" id="GO:0009102">
    <property type="term" value="P:biotin biosynthetic process"/>
    <property type="evidence" value="ECO:0007669"/>
    <property type="project" value="UniProtKB-UniRule"/>
</dbReference>
<dbReference type="InterPro" id="IPR058240">
    <property type="entry name" value="rSAM_sf"/>
</dbReference>
<dbReference type="CDD" id="cd01335">
    <property type="entry name" value="Radical_SAM"/>
    <property type="match status" value="1"/>
</dbReference>
<dbReference type="SFLD" id="SFLDG01278">
    <property type="entry name" value="biotin_synthase_like"/>
    <property type="match status" value="1"/>
</dbReference>
<dbReference type="InterPro" id="IPR006638">
    <property type="entry name" value="Elp3/MiaA/NifB-like_rSAM"/>
</dbReference>
<sequence>MNAPPFVFELRHDWTVEEIVAIHDAPLLDLIARASATHRGFFDGHDVQKAALLSIKTGGCPEDCSYCPQSAHHREVKLDRVELMGVEAVLGAARVAREAGADRFCMGAAWRAAPEGPRFEAVLDMVKGVRALGMEACVTLGMLTPPQAKRLAEAGLTAYNHNLDTGPEFYDEIISTRSYRDRLETLKAVRGAGIEMCCGGIIGMGESVRDRAGMLQVLAGFDPHPESVPINALVAVPGTPLAERPPVDPLDLVRMIATTRIIMPKSRVRLSAGRSSLSREAQILCLVAGANSIFYGEKLLTTANPDAAEDDALFTALAPRAEAARSGAEVCLDRDHLGRRGA</sequence>
<evidence type="ECO:0000256" key="9">
    <source>
        <dbReference type="ARBA" id="ARBA00022756"/>
    </source>
</evidence>
<comment type="cofactor">
    <cofactor evidence="13">
        <name>[2Fe-2S] cluster</name>
        <dbReference type="ChEBI" id="CHEBI:190135"/>
    </cofactor>
    <text evidence="13">Binds 1 [2Fe-2S] cluster. The cluster is coordinated with 3 cysteines and 1 arginine.</text>
</comment>
<dbReference type="InterPro" id="IPR024177">
    <property type="entry name" value="Biotin_synthase"/>
</dbReference>
<evidence type="ECO:0000256" key="7">
    <source>
        <dbReference type="ARBA" id="ARBA00022714"/>
    </source>
</evidence>
<comment type="catalytic activity">
    <reaction evidence="12 13">
        <text>(4R,5S)-dethiobiotin + (sulfur carrier)-SH + 2 reduced [2Fe-2S]-[ferredoxin] + 2 S-adenosyl-L-methionine = (sulfur carrier)-H + biotin + 2 5'-deoxyadenosine + 2 L-methionine + 2 oxidized [2Fe-2S]-[ferredoxin]</text>
        <dbReference type="Rhea" id="RHEA:22060"/>
        <dbReference type="Rhea" id="RHEA-COMP:10000"/>
        <dbReference type="Rhea" id="RHEA-COMP:10001"/>
        <dbReference type="Rhea" id="RHEA-COMP:14737"/>
        <dbReference type="Rhea" id="RHEA-COMP:14739"/>
        <dbReference type="ChEBI" id="CHEBI:17319"/>
        <dbReference type="ChEBI" id="CHEBI:29917"/>
        <dbReference type="ChEBI" id="CHEBI:33737"/>
        <dbReference type="ChEBI" id="CHEBI:33738"/>
        <dbReference type="ChEBI" id="CHEBI:57586"/>
        <dbReference type="ChEBI" id="CHEBI:57844"/>
        <dbReference type="ChEBI" id="CHEBI:59789"/>
        <dbReference type="ChEBI" id="CHEBI:64428"/>
        <dbReference type="ChEBI" id="CHEBI:149473"/>
        <dbReference type="EC" id="2.8.1.6"/>
    </reaction>
</comment>
<comment type="subunit">
    <text evidence="13">Homodimer.</text>
</comment>
<dbReference type="Pfam" id="PF06968">
    <property type="entry name" value="BATS"/>
    <property type="match status" value="1"/>
</dbReference>
<comment type="similarity">
    <text evidence="2 13">Belongs to the radical SAM superfamily. Biotin synthase family.</text>
</comment>
<dbReference type="PROSITE" id="PS51918">
    <property type="entry name" value="RADICAL_SAM"/>
    <property type="match status" value="1"/>
</dbReference>
<keyword evidence="17" id="KW-1185">Reference proteome</keyword>
<comment type="function">
    <text evidence="13">Catalyzes the conversion of dethiobiotin (DTB) to biotin by the insertion of a sulfur atom into dethiobiotin via a radical-based mechanism.</text>
</comment>
<feature type="binding site" evidence="13 14">
    <location>
        <position position="60"/>
    </location>
    <ligand>
        <name>[4Fe-4S] cluster</name>
        <dbReference type="ChEBI" id="CHEBI:49883"/>
        <note>4Fe-4S-S-AdoMet</note>
    </ligand>
</feature>
<dbReference type="GO" id="GO:0051537">
    <property type="term" value="F:2 iron, 2 sulfur cluster binding"/>
    <property type="evidence" value="ECO:0007669"/>
    <property type="project" value="UniProtKB-KW"/>
</dbReference>
<protein>
    <recommendedName>
        <fullName evidence="3 13">Biotin synthase</fullName>
        <ecNumber evidence="3 13">2.8.1.6</ecNumber>
    </recommendedName>
</protein>
<feature type="binding site" evidence="13 14">
    <location>
        <position position="269"/>
    </location>
    <ligand>
        <name>[2Fe-2S] cluster</name>
        <dbReference type="ChEBI" id="CHEBI:190135"/>
    </ligand>
</feature>
<dbReference type="AlphaFoldDB" id="A0A1W6MW96"/>
<evidence type="ECO:0000256" key="2">
    <source>
        <dbReference type="ARBA" id="ARBA00010765"/>
    </source>
</evidence>
<dbReference type="OrthoDB" id="9786826at2"/>
<comment type="cofactor">
    <cofactor evidence="13 14">
        <name>[4Fe-4S] cluster</name>
        <dbReference type="ChEBI" id="CHEBI:49883"/>
    </cofactor>
    <text evidence="13 14">Binds 1 [4Fe-4S] cluster. The cluster is coordinated with 3 cysteines and an exchangeable S-adenosyl-L-methionine.</text>
</comment>
<keyword evidence="5 13" id="KW-0808">Transferase</keyword>
<name>A0A1W6MW96_9HYPH</name>
<keyword evidence="11 13" id="KW-0411">Iron-sulfur</keyword>
<comment type="cofactor">
    <cofactor evidence="14">
        <name>[2Fe-2S] cluster</name>
        <dbReference type="ChEBI" id="CHEBI:190135"/>
    </cofactor>
    <text evidence="14">Binds 1 [2Fe-2S] cluster. The cluster is coordinated with 3 cysteines and 1 arginine.</text>
</comment>
<comment type="pathway">
    <text evidence="1 13">Cofactor biosynthesis; biotin biosynthesis; biotin from 7,8-diaminononanoate: step 2/2.</text>
</comment>
<evidence type="ECO:0000256" key="14">
    <source>
        <dbReference type="PIRSR" id="PIRSR001619-1"/>
    </source>
</evidence>
<feature type="binding site" evidence="13 14">
    <location>
        <position position="67"/>
    </location>
    <ligand>
        <name>[4Fe-4S] cluster</name>
        <dbReference type="ChEBI" id="CHEBI:49883"/>
        <note>4Fe-4S-S-AdoMet</note>
    </ligand>
</feature>
<keyword evidence="4 13" id="KW-0004">4Fe-4S</keyword>
<evidence type="ECO:0000256" key="8">
    <source>
        <dbReference type="ARBA" id="ARBA00022723"/>
    </source>
</evidence>
<keyword evidence="9 13" id="KW-0093">Biotin biosynthesis</keyword>
<proteinExistence type="inferred from homology"/>
<dbReference type="NCBIfam" id="TIGR00433">
    <property type="entry name" value="bioB"/>
    <property type="match status" value="1"/>
</dbReference>
<dbReference type="InterPro" id="IPR010722">
    <property type="entry name" value="BATS_dom"/>
</dbReference>
<keyword evidence="7 13" id="KW-0001">2Fe-2S</keyword>
<dbReference type="InterPro" id="IPR007197">
    <property type="entry name" value="rSAM"/>
</dbReference>
<dbReference type="GO" id="GO:0004076">
    <property type="term" value="F:biotin synthase activity"/>
    <property type="evidence" value="ECO:0007669"/>
    <property type="project" value="UniProtKB-UniRule"/>
</dbReference>
<dbReference type="SUPFAM" id="SSF102114">
    <property type="entry name" value="Radical SAM enzymes"/>
    <property type="match status" value="1"/>
</dbReference>
<dbReference type="Proteomes" id="UP000193978">
    <property type="component" value="Chromosome"/>
</dbReference>
<dbReference type="Pfam" id="PF04055">
    <property type="entry name" value="Radical_SAM"/>
    <property type="match status" value="1"/>
</dbReference>
<evidence type="ECO:0000256" key="11">
    <source>
        <dbReference type="ARBA" id="ARBA00023014"/>
    </source>
</evidence>
<dbReference type="SFLD" id="SFLDS00029">
    <property type="entry name" value="Radical_SAM"/>
    <property type="match status" value="1"/>
</dbReference>
<evidence type="ECO:0000256" key="6">
    <source>
        <dbReference type="ARBA" id="ARBA00022691"/>
    </source>
</evidence>
<evidence type="ECO:0000313" key="17">
    <source>
        <dbReference type="Proteomes" id="UP000193978"/>
    </source>
</evidence>
<dbReference type="PANTHER" id="PTHR22976">
    <property type="entry name" value="BIOTIN SYNTHASE"/>
    <property type="match status" value="1"/>
</dbReference>
<dbReference type="SMART" id="SM00729">
    <property type="entry name" value="Elp3"/>
    <property type="match status" value="1"/>
</dbReference>
<evidence type="ECO:0000313" key="16">
    <source>
        <dbReference type="EMBL" id="ARN81779.1"/>
    </source>
</evidence>
<keyword evidence="10 13" id="KW-0408">Iron</keyword>
<dbReference type="PIRSF" id="PIRSF001619">
    <property type="entry name" value="Biotin_synth"/>
    <property type="match status" value="1"/>
</dbReference>
<dbReference type="GO" id="GO:0051539">
    <property type="term" value="F:4 iron, 4 sulfur cluster binding"/>
    <property type="evidence" value="ECO:0007669"/>
    <property type="project" value="UniProtKB-KW"/>
</dbReference>
<dbReference type="EC" id="2.8.1.6" evidence="3 13"/>
<dbReference type="SFLD" id="SFLDF00272">
    <property type="entry name" value="biotin_synthase"/>
    <property type="match status" value="1"/>
</dbReference>
<keyword evidence="8 13" id="KW-0479">Metal-binding</keyword>
<dbReference type="InterPro" id="IPR002684">
    <property type="entry name" value="Biotin_synth/BioAB"/>
</dbReference>
<dbReference type="SFLD" id="SFLDG01060">
    <property type="entry name" value="BATS_domain_containing"/>
    <property type="match status" value="1"/>
</dbReference>
<evidence type="ECO:0000256" key="13">
    <source>
        <dbReference type="HAMAP-Rule" id="MF_01694"/>
    </source>
</evidence>
<feature type="binding site" evidence="13 14">
    <location>
        <position position="137"/>
    </location>
    <ligand>
        <name>[2Fe-2S] cluster</name>
        <dbReference type="ChEBI" id="CHEBI:190135"/>
    </ligand>
</feature>
<evidence type="ECO:0000256" key="12">
    <source>
        <dbReference type="ARBA" id="ARBA00051157"/>
    </source>
</evidence>